<gene>
    <name evidence="8" type="ORF">COK05_15530</name>
</gene>
<reference evidence="8 9" key="1">
    <citation type="submission" date="2017-09" db="EMBL/GenBank/DDBJ databases">
        <title>Large-scale bioinformatics analysis of Bacillus genomes uncovers conserved roles of natural products in bacterial physiology.</title>
        <authorList>
            <consortium name="Agbiome Team Llc"/>
            <person name="Bleich R.M."/>
            <person name="Grubbs K.J."/>
            <person name="Santa Maria K.C."/>
            <person name="Allen S.E."/>
            <person name="Farag S."/>
            <person name="Shank E.A."/>
            <person name="Bowers A."/>
        </authorList>
    </citation>
    <scope>NUCLEOTIDE SEQUENCE [LARGE SCALE GENOMIC DNA]</scope>
    <source>
        <strain evidence="8 9">AFS070861</strain>
    </source>
</reference>
<dbReference type="NCBIfam" id="TIGR03860">
    <property type="entry name" value="FMN_nitrolo"/>
    <property type="match status" value="1"/>
</dbReference>
<keyword evidence="1 6" id="KW-0285">Flavoprotein</keyword>
<keyword evidence="4" id="KW-0503">Monooxygenase</keyword>
<dbReference type="SUPFAM" id="SSF51679">
    <property type="entry name" value="Bacterial luciferase-like"/>
    <property type="match status" value="1"/>
</dbReference>
<dbReference type="PIRSF" id="PIRSF000337">
    <property type="entry name" value="NTA_MOA"/>
    <property type="match status" value="1"/>
</dbReference>
<sequence length="432" mass="48741">MSTKRQLCIGLCLISRKKEEDSVFDSGINEQVELAKQAEKAKLDFVFKADYLVAHPDLIARNKGNVILDPTLLFTAIAYATEKIGVVTTASTSFYPPYILARQLQSLNWISNGRVGWNIVTSIDGAENFGETRMPPSEERYTKAAECTELVRKLWRSHPYEVLKIDNTEVIREMAKPIEHSGEYFEVKGPLNIPQHISGEMPLFQAGASESGRNFAASVADAIFAATPDVESGIELRQDLRRRAEKYGRNQDDIRVLPGLYFFIGDTYEEALEMHKKAHQHLTKEKRYTLLEMVLGLDARGIPLESKITEEMLPSQERTVRSKTHAELLRNFIIKNEPTVEQILERPEVVGSAHWVAIGTPKDVFQQIMERFEGGALDGFIAIPGGPPKSLNLFFSEVIPLFVKTGVFREEYTGSTLREHLEENLSNTLQLK</sequence>
<feature type="binding site" evidence="6">
    <location>
        <position position="50"/>
    </location>
    <ligand>
        <name>FMN</name>
        <dbReference type="ChEBI" id="CHEBI:58210"/>
    </ligand>
</feature>
<evidence type="ECO:0000313" key="8">
    <source>
        <dbReference type="EMBL" id="PFQ45088.1"/>
    </source>
</evidence>
<dbReference type="Gene3D" id="3.20.20.30">
    <property type="entry name" value="Luciferase-like domain"/>
    <property type="match status" value="1"/>
</dbReference>
<proteinExistence type="inferred from homology"/>
<evidence type="ECO:0000256" key="4">
    <source>
        <dbReference type="ARBA" id="ARBA00023033"/>
    </source>
</evidence>
<evidence type="ECO:0000256" key="6">
    <source>
        <dbReference type="PIRSR" id="PIRSR000337-1"/>
    </source>
</evidence>
<dbReference type="InterPro" id="IPR016215">
    <property type="entry name" value="NTA_MOA"/>
</dbReference>
<organism evidence="8 9">
    <name type="scientific">Bacillus cereus</name>
    <dbReference type="NCBI Taxonomy" id="1396"/>
    <lineage>
        <taxon>Bacteria</taxon>
        <taxon>Bacillati</taxon>
        <taxon>Bacillota</taxon>
        <taxon>Bacilli</taxon>
        <taxon>Bacillales</taxon>
        <taxon>Bacillaceae</taxon>
        <taxon>Bacillus</taxon>
        <taxon>Bacillus cereus group</taxon>
    </lineage>
</organism>
<feature type="binding site" evidence="6">
    <location>
        <position position="209"/>
    </location>
    <ligand>
        <name>FMN</name>
        <dbReference type="ChEBI" id="CHEBI:58210"/>
    </ligand>
</feature>
<dbReference type="InterPro" id="IPR051260">
    <property type="entry name" value="Diverse_substr_monoxygenases"/>
</dbReference>
<dbReference type="InterPro" id="IPR011251">
    <property type="entry name" value="Luciferase-like_dom"/>
</dbReference>
<feature type="binding site" evidence="6">
    <location>
        <position position="141"/>
    </location>
    <ligand>
        <name>FMN</name>
        <dbReference type="ChEBI" id="CHEBI:58210"/>
    </ligand>
</feature>
<evidence type="ECO:0000256" key="2">
    <source>
        <dbReference type="ARBA" id="ARBA00022643"/>
    </source>
</evidence>
<name>A0A2B2LQ72_BACCE</name>
<evidence type="ECO:0000256" key="5">
    <source>
        <dbReference type="ARBA" id="ARBA00033748"/>
    </source>
</evidence>
<comment type="similarity">
    <text evidence="5">Belongs to the NtaA/SnaA/DszA monooxygenase family.</text>
</comment>
<dbReference type="Proteomes" id="UP000224386">
    <property type="component" value="Unassembled WGS sequence"/>
</dbReference>
<dbReference type="PANTHER" id="PTHR30011:SF16">
    <property type="entry name" value="C2H2 FINGER DOMAIN TRANSCRIPTION FACTOR (EUROFUNG)-RELATED"/>
    <property type="match status" value="1"/>
</dbReference>
<dbReference type="GO" id="GO:0016705">
    <property type="term" value="F:oxidoreductase activity, acting on paired donors, with incorporation or reduction of molecular oxygen"/>
    <property type="evidence" value="ECO:0007669"/>
    <property type="project" value="InterPro"/>
</dbReference>
<evidence type="ECO:0000313" key="9">
    <source>
        <dbReference type="Proteomes" id="UP000224386"/>
    </source>
</evidence>
<dbReference type="PANTHER" id="PTHR30011">
    <property type="entry name" value="ALKANESULFONATE MONOOXYGENASE-RELATED"/>
    <property type="match status" value="1"/>
</dbReference>
<evidence type="ECO:0000259" key="7">
    <source>
        <dbReference type="Pfam" id="PF00296"/>
    </source>
</evidence>
<protein>
    <submittedName>
        <fullName evidence="8">LLM class flavin-dependent oxidoreductase</fullName>
    </submittedName>
</protein>
<accession>A0A2B2LQ72</accession>
<dbReference type="RefSeq" id="WP_098613288.1">
    <property type="nucleotide sequence ID" value="NZ_NVAP01000034.1"/>
</dbReference>
<dbReference type="AlphaFoldDB" id="A0A2B2LQ72"/>
<dbReference type="GO" id="GO:0004497">
    <property type="term" value="F:monooxygenase activity"/>
    <property type="evidence" value="ECO:0007669"/>
    <property type="project" value="UniProtKB-KW"/>
</dbReference>
<comment type="caution">
    <text evidence="8">The sequence shown here is derived from an EMBL/GenBank/DDBJ whole genome shotgun (WGS) entry which is preliminary data.</text>
</comment>
<dbReference type="InterPro" id="IPR036661">
    <property type="entry name" value="Luciferase-like_sf"/>
</dbReference>
<feature type="binding site" evidence="6">
    <location>
        <position position="89"/>
    </location>
    <ligand>
        <name>FMN</name>
        <dbReference type="ChEBI" id="CHEBI:58210"/>
    </ligand>
</feature>
<evidence type="ECO:0000256" key="1">
    <source>
        <dbReference type="ARBA" id="ARBA00022630"/>
    </source>
</evidence>
<keyword evidence="2 6" id="KW-0288">FMN</keyword>
<evidence type="ECO:0000256" key="3">
    <source>
        <dbReference type="ARBA" id="ARBA00023002"/>
    </source>
</evidence>
<feature type="domain" description="Luciferase-like" evidence="7">
    <location>
        <begin position="26"/>
        <end position="376"/>
    </location>
</feature>
<dbReference type="Pfam" id="PF00296">
    <property type="entry name" value="Bac_luciferase"/>
    <property type="match status" value="1"/>
</dbReference>
<dbReference type="EMBL" id="NVAP01000034">
    <property type="protein sequence ID" value="PFQ45088.1"/>
    <property type="molecule type" value="Genomic_DNA"/>
</dbReference>
<keyword evidence="3" id="KW-0560">Oxidoreductase</keyword>